<accession>A0A191VAR8</accession>
<keyword evidence="1" id="KW-0614">Plasmid</keyword>
<dbReference type="Proteomes" id="UP000078468">
    <property type="component" value="Plasmid pspa1"/>
</dbReference>
<evidence type="ECO:0000313" key="1">
    <source>
        <dbReference type="EMBL" id="ANJ12119.1"/>
    </source>
</evidence>
<dbReference type="EMBL" id="CP015867">
    <property type="protein sequence ID" value="ANJ12119.1"/>
    <property type="molecule type" value="Genomic_DNA"/>
</dbReference>
<dbReference type="GeneID" id="91309952"/>
<dbReference type="AlphaFoldDB" id="A0A191VAR8"/>
<proteinExistence type="predicted"/>
<name>A0A191VAR8_9ACTN</name>
<dbReference type="KEGG" id="spav:Spa2297_34185"/>
<organism evidence="1 2">
    <name type="scientific">Streptomyces parvulus</name>
    <dbReference type="NCBI Taxonomy" id="146923"/>
    <lineage>
        <taxon>Bacteria</taxon>
        <taxon>Bacillati</taxon>
        <taxon>Actinomycetota</taxon>
        <taxon>Actinomycetes</taxon>
        <taxon>Kitasatosporales</taxon>
        <taxon>Streptomycetaceae</taxon>
        <taxon>Streptomyces</taxon>
    </lineage>
</organism>
<protein>
    <submittedName>
        <fullName evidence="1">Uncharacterized protein</fullName>
    </submittedName>
</protein>
<dbReference type="RefSeq" id="WP_064732447.1">
    <property type="nucleotide sequence ID" value="NZ_BMRX01000028.1"/>
</dbReference>
<gene>
    <name evidence="1" type="ORF">Spa2297_34185</name>
</gene>
<geneLocation type="plasmid" evidence="2">
    <name>pspa1</name>
</geneLocation>
<sequence>MTSLGHTFQITPEEMREIMERLTPHLPPYLRKIEPNSLGWGLHFVFTPFTGREPEPCTPRSFYNDPRLTYVSESADEAEHLLREKAGAVISNLYEAAREEWKCAAYVADLREAVKDAPYRWNVYERAAKDLERAYAYLRKPNAATEWPAAISRLIDAQDQTRAAAAAFDERAADIAFVHDRHLYADFTHGEALAKAGHPEAKDWHVGDGFGGVFRGGLVEQADRLIQDQETHLARVGRLTGLTT</sequence>
<reference evidence="1 2" key="1">
    <citation type="submission" date="2016-05" db="EMBL/GenBank/DDBJ databases">
        <title>Non-Contiguous Finished Genome Sequence of Streptomyces parvulus 2297 Integrated Site-Specifically with Actinophage R4.</title>
        <authorList>
            <person name="Nishizawa T."/>
            <person name="Miura T."/>
            <person name="Harada C."/>
            <person name="Guo Y."/>
            <person name="Narisawa K."/>
            <person name="Ohta H."/>
            <person name="Takahashi H."/>
            <person name="Shirai M."/>
        </authorList>
    </citation>
    <scope>NUCLEOTIDE SEQUENCE [LARGE SCALE GENOMIC DNA]</scope>
    <source>
        <strain evidence="1 2">2297</strain>
        <plasmid evidence="2">pspa1</plasmid>
    </source>
</reference>
<evidence type="ECO:0000313" key="2">
    <source>
        <dbReference type="Proteomes" id="UP000078468"/>
    </source>
</evidence>